<evidence type="ECO:0000313" key="1">
    <source>
        <dbReference type="EMBL" id="HGE77400.1"/>
    </source>
</evidence>
<dbReference type="AlphaFoldDB" id="A0A7V3RFV0"/>
<reference evidence="1" key="1">
    <citation type="journal article" date="2020" name="mSystems">
        <title>Genome- and Community-Level Interaction Insights into Carbon Utilization and Element Cycling Functions of Hydrothermarchaeota in Hydrothermal Sediment.</title>
        <authorList>
            <person name="Zhou Z."/>
            <person name="Liu Y."/>
            <person name="Xu W."/>
            <person name="Pan J."/>
            <person name="Luo Z.H."/>
            <person name="Li M."/>
        </authorList>
    </citation>
    <scope>NUCLEOTIDE SEQUENCE [LARGE SCALE GENOMIC DNA]</scope>
    <source>
        <strain evidence="1">SpSt-961</strain>
    </source>
</reference>
<proteinExistence type="predicted"/>
<comment type="caution">
    <text evidence="1">The sequence shown here is derived from an EMBL/GenBank/DDBJ whole genome shotgun (WGS) entry which is preliminary data.</text>
</comment>
<dbReference type="EMBL" id="DTOZ01000006">
    <property type="protein sequence ID" value="HGE77400.1"/>
    <property type="molecule type" value="Genomic_DNA"/>
</dbReference>
<name>A0A7V3RFV0_UNCW3</name>
<gene>
    <name evidence="1" type="ORF">ENX68_00165</name>
</gene>
<accession>A0A7V3RFV0</accession>
<protein>
    <submittedName>
        <fullName evidence="1">Uncharacterized protein</fullName>
    </submittedName>
</protein>
<organism evidence="1">
    <name type="scientific">candidate division WOR-3 bacterium</name>
    <dbReference type="NCBI Taxonomy" id="2052148"/>
    <lineage>
        <taxon>Bacteria</taxon>
        <taxon>Bacteria division WOR-3</taxon>
    </lineage>
</organism>
<sequence length="213" mass="24961">MNFKVIKKCFSFVFFILFVNCDNHIIERSANDYFPLKQGDWWSYTNLDLYEPVSVVITVEALDTILQRECYPFNISGDFHYYTRDQDGIKEYIKLTQNYGGDEYTILQGFVTRLELPLVSGNRFLDSLADSVEFFGKWIKGRYLINGLVSDHQKDDVYGEVYRVIINLSKTIITPDSTIASEDYFEEYYAPGIGMVRFKNKDGDFRIKDFHIE</sequence>